<dbReference type="OrthoDB" id="7794186at2"/>
<keyword evidence="4" id="KW-1185">Reference proteome</keyword>
<evidence type="ECO:0000256" key="1">
    <source>
        <dbReference type="ARBA" id="ARBA00022729"/>
    </source>
</evidence>
<dbReference type="InterPro" id="IPR025667">
    <property type="entry name" value="SprB_repeat"/>
</dbReference>
<name>A0A4Q7PFM4_9FLAO</name>
<dbReference type="Pfam" id="PF13573">
    <property type="entry name" value="SprB"/>
    <property type="match status" value="20"/>
</dbReference>
<comment type="caution">
    <text evidence="3">The sequence shown here is derived from an EMBL/GenBank/DDBJ whole genome shotgun (WGS) entry which is preliminary data.</text>
</comment>
<feature type="domain" description="Ig-like" evidence="2">
    <location>
        <begin position="1035"/>
        <end position="1116"/>
    </location>
</feature>
<dbReference type="InterPro" id="IPR013783">
    <property type="entry name" value="Ig-like_fold"/>
</dbReference>
<dbReference type="NCBIfam" id="TIGR04183">
    <property type="entry name" value="Por_Secre_tail"/>
    <property type="match status" value="1"/>
</dbReference>
<dbReference type="InterPro" id="IPR026444">
    <property type="entry name" value="Secre_tail"/>
</dbReference>
<gene>
    <name evidence="3" type="ORF">EV197_0189</name>
</gene>
<feature type="domain" description="Ig-like" evidence="2">
    <location>
        <begin position="1283"/>
        <end position="1365"/>
    </location>
</feature>
<dbReference type="InterPro" id="IPR036179">
    <property type="entry name" value="Ig-like_dom_sf"/>
</dbReference>
<dbReference type="InterPro" id="IPR007110">
    <property type="entry name" value="Ig-like_dom"/>
</dbReference>
<reference evidence="3 4" key="1">
    <citation type="submission" date="2019-02" db="EMBL/GenBank/DDBJ databases">
        <title>Genomic Encyclopedia of Type Strains, Phase IV (KMG-IV): sequencing the most valuable type-strain genomes for metagenomic binning, comparative biology and taxonomic classification.</title>
        <authorList>
            <person name="Goeker M."/>
        </authorList>
    </citation>
    <scope>NUCLEOTIDE SEQUENCE [LARGE SCALE GENOMIC DNA]</scope>
    <source>
        <strain evidence="3 4">DSM 17196</strain>
    </source>
</reference>
<keyword evidence="1" id="KW-0732">Signal</keyword>
<dbReference type="InterPro" id="IPR043504">
    <property type="entry name" value="Peptidase_S1_PA_chymotrypsin"/>
</dbReference>
<protein>
    <submittedName>
        <fullName evidence="3">Putative secreted protein (Por secretion system target)</fullName>
    </submittedName>
</protein>
<dbReference type="EMBL" id="SGXE01000001">
    <property type="protein sequence ID" value="RZS98987.1"/>
    <property type="molecule type" value="Genomic_DNA"/>
</dbReference>
<dbReference type="SUPFAM" id="SSF48726">
    <property type="entry name" value="Immunoglobulin"/>
    <property type="match status" value="1"/>
</dbReference>
<organism evidence="3 4">
    <name type="scientific">Aquimarina brevivitae</name>
    <dbReference type="NCBI Taxonomy" id="323412"/>
    <lineage>
        <taxon>Bacteria</taxon>
        <taxon>Pseudomonadati</taxon>
        <taxon>Bacteroidota</taxon>
        <taxon>Flavobacteriia</taxon>
        <taxon>Flavobacteriales</taxon>
        <taxon>Flavobacteriaceae</taxon>
        <taxon>Aquimarina</taxon>
    </lineage>
</organism>
<evidence type="ECO:0000313" key="3">
    <source>
        <dbReference type="EMBL" id="RZS98987.1"/>
    </source>
</evidence>
<dbReference type="RefSeq" id="WP_130284856.1">
    <property type="nucleotide sequence ID" value="NZ_SGXE01000001.1"/>
</dbReference>
<dbReference type="Gene3D" id="2.40.10.10">
    <property type="entry name" value="Trypsin-like serine proteases"/>
    <property type="match status" value="1"/>
</dbReference>
<dbReference type="Pfam" id="PF18962">
    <property type="entry name" value="Por_Secre_tail"/>
    <property type="match status" value="1"/>
</dbReference>
<dbReference type="Proteomes" id="UP000292262">
    <property type="component" value="Unassembled WGS sequence"/>
</dbReference>
<evidence type="ECO:0000259" key="2">
    <source>
        <dbReference type="PROSITE" id="PS50835"/>
    </source>
</evidence>
<dbReference type="Gene3D" id="2.60.40.740">
    <property type="match status" value="3"/>
</dbReference>
<dbReference type="PROSITE" id="PS50835">
    <property type="entry name" value="IG_LIKE"/>
    <property type="match status" value="2"/>
</dbReference>
<evidence type="ECO:0000313" key="4">
    <source>
        <dbReference type="Proteomes" id="UP000292262"/>
    </source>
</evidence>
<sequence length="2520" mass="268398">MKKRIVLTLIIFSICSLIIKAQVRYKVEYDMTIEVTQGGTTFATADWYLRLQTPSNISATVLATSTPNGIPRNYTKDEVFLLPERADNLESFIGQDFYPSGSGCNNQGTYNINFDTYNCFPYEQLSFTCFRFVDTPRFRLYELESVKSINNYSTTNNLIPVCEGKKVRMSSNCVIDPFYALEYDLDGDLIYEGTLLSYGQHPYETQINLSDFPGLVLGQNFRIRYRHTNNASNNEYSEALTYRFINCSPGLDANPPQTIETKCFDSNDGSFILDFDRPLDSGETLSPELWKLEAGNQWIQQTDDNGIFPILPNDLNSEDQYPWPYDLSPGQYRIRYQSFFEGSQVGSEAPFYFFEINAPVPVEFTVSKNDISCASGQGTSNNGSITINAAGGTGSYQYHINSGSWTSFSGNPTTLSRGAGTYTIEVRDTNFCQGTSSGNTSVAIDITQPSPIVISGTTQDATFGPGNNGSINITASGGNTGGYTYNWTGPSSYTSTNQDINGLAPGSYTVTVTDTKGCSVSRSFTVGRYEFTAVNVANLSCGNNTTTDDDGSISARVQGGTANYRYDLLKRNTSNTYVSTGDALTLANGQTYTVNNLSVGLYRISVTDNGGSGSTIITDRTITAPAVFDFSTVGTDVSCNGGNNGSIALTIAGGTAPYTTSWTGPNSFTSTSEDLSELSAGAYTLTLTDSRGCTPVSTSSTVVINEPPTPVSITVLSFFSPSAGNTNGSISVEAQGGTGSYSYSWNTGQNTAAISGLADGTYTVTATDSQGCTATESITLQELSVTVSVSPGEEVRCNQDLGGLTANAVGGDGQYTYAWYNQNDPATIIGNNATIIGLSDGVYYVTLRDTNGTGNTVTSATFTIASPPLLSISNVTTTNINCFGGNDGTIVINATGGSGTLSYSINNGASYQTNNAFNGLGEATYQIVVSDANGCTTNMQSETITGPTTAIEITGITSDVTIFGQNTGAVDITVSGGNGGYTYSWSGPNGFTATTEDISNIPAGTYTLTVQDGGYGSTTDNTGCTLSRSFTITEPDLLTVTLDYETAATDLKCNGDDNARLLATVTGGTTPYTYQWFKKDETDVFVALSDTSQLLIGADAGEYRVDITDTAGATASALFEVVQPDPLAISFTQTNINCFGEATGAIDITITGGTAPYTYLWSNGSTTEDISGLVEDNYSVTITDANDCTLTSDPIELTQPFESISIADSIITNLSGFETANGAIAITAAGGTPPYTYQWRVVGDPTVIGTTASINNLQAGFYELTIIDDNGCSYIDSFEVTQPELLEITNIQQDTTILCYGDQTITLSGTATGGVPPYTYQWINTNDTTTTLSTTITVSNLGSGTYTFTVSDVNGNEASSNYTIAEPPLLQASFLSSDVSCNAGDDGSIDVTVSGGVAPYSFFWSNGANTEDVFGLSAGTYDLTIRDGNLCQTNLTINITEPAAQLSIASASIIDATGNGLTNGSITVNAEGGTPPYSYAWTNDANIPIGTNMNTLNNIGAGEYFLTLLDTNGCGLGPLAYVIDQPDPLFVTITESSILCFGENGELTANALGGVSPYTYRWFDSENNLISDTNTSGAIPTGIYRVEVMDTNNNQTDANNINLIQPNLLEITNINVIDVGCFNGTDGSIEVTVVGGTGNYTYQWSILGATTNTISGITAGDYEVTVTDENNCSVTSDTITVLQPDTYEINNVAIVRPSATGATDGSIAISILGGISPYTYQWTDDTGTIVSLESNSNTQTSTLTNQPEGAYSIEVTDAEGCIINDTYNLANPGELLVGITQTQQISCFGGSDGILEVITTGGVGGNTYQWFDAATDIQIGNTNTLNGITVGSYYIIVSNAEGISERSAVFTVTQPLPITGDLAGYDPNCFGETNGSIIISASGGSGNYFYRYRLSNESYSNWIPFSNGSTTQITNLTDGLYQVQLQDTNGCFYENNGNIGILALQLNQPDPLIISSSEVNNPTGFELTNGSIITSVTGGTPPYTYQWSDSNGSLNETSATLSDIGEGTYTLVITDAQACEISQSFTIDQPEELLITINEVNIVLCNADTNGSLRATATGGIGAYSFLWYQQGNTNSIGNSALLNGVGTGIYYVIATDANGNTVQSDPYTITEPEALTLQLTADYQRCGDGSDWSITSQVSGGTPPYIYLWAAGYGTNPELTDVPPGIYILTVQDRRGCSIQRSVTATPPEALQLTATTTDPTCYQGNDGTIDITPVGGTPPYTYSWSNGQNSQYASGLEAGIHTVEIIDSRGCLTLWQYELFDPEQLIINLGEDIILCKDQSTTLNATINDPLATYQWQSDQGFMATTPEVTLAESGNYSVWVTTALGCISSDTIEVTVLDTEIGAEFLVSSDLFIGEPFVIVDVSNPLPDLIQWNIPNGLTVITSDPGYAELVTETPGDYQIEMTASVGACTKTYTKIITVREPAFDREDQRKEGLLEFLTYPNPNQGNFTVNLEFNEPTNIDLKLFSLANNAMLNNVSRNDSHSYEIPFAMQGTLPSGIYFLMLQTPQKSYVRKIVVE</sequence>
<accession>A0A4Q7PFM4</accession>
<proteinExistence type="predicted"/>
<dbReference type="Gene3D" id="2.60.40.10">
    <property type="entry name" value="Immunoglobulins"/>
    <property type="match status" value="7"/>
</dbReference>